<reference evidence="4 5" key="1">
    <citation type="journal article" date="2014" name="Int. J. Syst. Evol. Microbiol.">
        <title>Arthrobacter pityocampae sp. nov., isolated from Thaumetopoea pityocampa (Lep., Thaumetopoeidae).</title>
        <authorList>
            <person name="Ince I.A."/>
            <person name="Demirbag Z."/>
            <person name="Kati H."/>
        </authorList>
    </citation>
    <scope>NUCLEOTIDE SEQUENCE [LARGE SCALE GENOMIC DNA]</scope>
    <source>
        <strain evidence="4 5">Tp2</strain>
    </source>
</reference>
<evidence type="ECO:0000313" key="5">
    <source>
        <dbReference type="Proteomes" id="UP000239297"/>
    </source>
</evidence>
<dbReference type="InterPro" id="IPR003743">
    <property type="entry name" value="Zf-RING_7"/>
</dbReference>
<accession>A0A2S5J129</accession>
<dbReference type="PANTHER" id="PTHR39082">
    <property type="entry name" value="PHOSPHOLIPASE C-BETA-2-RELATED"/>
    <property type="match status" value="1"/>
</dbReference>
<feature type="domain" description="CT398-like coiled coil hairpin" evidence="3">
    <location>
        <begin position="15"/>
        <end position="194"/>
    </location>
</feature>
<protein>
    <submittedName>
        <fullName evidence="4">DNA-binding protein</fullName>
    </submittedName>
</protein>
<evidence type="ECO:0000259" key="2">
    <source>
        <dbReference type="Pfam" id="PF02591"/>
    </source>
</evidence>
<dbReference type="InterPro" id="IPR052376">
    <property type="entry name" value="Oxidative_Scav/Glycosyltrans"/>
</dbReference>
<gene>
    <name evidence="4" type="ORF">C4K88_00925</name>
</gene>
<dbReference type="PANTHER" id="PTHR39082:SF1">
    <property type="entry name" value="SCAVENGER RECEPTOR CLASS A MEMBER 3"/>
    <property type="match status" value="1"/>
</dbReference>
<dbReference type="Gene3D" id="1.10.287.1490">
    <property type="match status" value="1"/>
</dbReference>
<dbReference type="OrthoDB" id="9784388at2"/>
<dbReference type="InterPro" id="IPR056003">
    <property type="entry name" value="CT398_CC_hairpin"/>
</dbReference>
<dbReference type="AlphaFoldDB" id="A0A2S5J129"/>
<comment type="caution">
    <text evidence="4">The sequence shown here is derived from an EMBL/GenBank/DDBJ whole genome shotgun (WGS) entry which is preliminary data.</text>
</comment>
<dbReference type="Pfam" id="PF24481">
    <property type="entry name" value="CT398_CC"/>
    <property type="match status" value="1"/>
</dbReference>
<keyword evidence="4" id="KW-0238">DNA-binding</keyword>
<dbReference type="Pfam" id="PF02591">
    <property type="entry name" value="Zn_ribbon_9"/>
    <property type="match status" value="1"/>
</dbReference>
<dbReference type="RefSeq" id="WP_104119768.1">
    <property type="nucleotide sequence ID" value="NZ_PRKW01000001.1"/>
</dbReference>
<sequence>MAKAAPEEQLRLLDLQALDSTLNKLARQAAAARSNPEIGTVAGRVAEVDAELVRATTELGDLQRELTRAEDEVQSVVTRLERDEKRLNSGTGTSKDLTALQHEVVTLTKRRSDLEDVELDVMERVDTAKAAQAEVQGRTDGVRAELKALEDARDAELADVDAQRTRVQVQRDELAATFDAGLLAIYDRILARRGVGAARLFHGKSEGSGMQLSPGDLADISAAAPDDVVFCPDSGCILVRSGDWEKQQP</sequence>
<name>A0A2S5J129_9MICC</name>
<proteinExistence type="predicted"/>
<evidence type="ECO:0000256" key="1">
    <source>
        <dbReference type="SAM" id="Coils"/>
    </source>
</evidence>
<keyword evidence="1" id="KW-0175">Coiled coil</keyword>
<dbReference type="EMBL" id="PRKW01000001">
    <property type="protein sequence ID" value="PPB50493.1"/>
    <property type="molecule type" value="Genomic_DNA"/>
</dbReference>
<evidence type="ECO:0000259" key="3">
    <source>
        <dbReference type="Pfam" id="PF24481"/>
    </source>
</evidence>
<evidence type="ECO:0000313" key="4">
    <source>
        <dbReference type="EMBL" id="PPB50493.1"/>
    </source>
</evidence>
<feature type="coiled-coil region" evidence="1">
    <location>
        <begin position="15"/>
        <end position="117"/>
    </location>
</feature>
<dbReference type="GO" id="GO:0003677">
    <property type="term" value="F:DNA binding"/>
    <property type="evidence" value="ECO:0007669"/>
    <property type="project" value="UniProtKB-KW"/>
</dbReference>
<dbReference type="Proteomes" id="UP000239297">
    <property type="component" value="Unassembled WGS sequence"/>
</dbReference>
<organism evidence="4 5">
    <name type="scientific">Arthrobacter pityocampae</name>
    <dbReference type="NCBI Taxonomy" id="547334"/>
    <lineage>
        <taxon>Bacteria</taxon>
        <taxon>Bacillati</taxon>
        <taxon>Actinomycetota</taxon>
        <taxon>Actinomycetes</taxon>
        <taxon>Micrococcales</taxon>
        <taxon>Micrococcaceae</taxon>
        <taxon>Arthrobacter</taxon>
    </lineage>
</organism>
<feature type="domain" description="C4-type zinc ribbon" evidence="2">
    <location>
        <begin position="205"/>
        <end position="238"/>
    </location>
</feature>
<keyword evidence="5" id="KW-1185">Reference proteome</keyword>